<evidence type="ECO:0000313" key="3">
    <source>
        <dbReference type="WBParaSite" id="SCUD_0002053401-mRNA-1"/>
    </source>
</evidence>
<keyword evidence="2" id="KW-1185">Reference proteome</keyword>
<gene>
    <name evidence="1" type="ORF">SCUD_LOCUS20531</name>
</gene>
<evidence type="ECO:0000313" key="2">
    <source>
        <dbReference type="Proteomes" id="UP000279833"/>
    </source>
</evidence>
<dbReference type="Proteomes" id="UP000279833">
    <property type="component" value="Unassembled WGS sequence"/>
</dbReference>
<dbReference type="STRING" id="6186.A0A183KZN4"/>
<protein>
    <submittedName>
        <fullName evidence="1 3">Uncharacterized protein</fullName>
    </submittedName>
</protein>
<dbReference type="AlphaFoldDB" id="A0A183KZN4"/>
<dbReference type="WBParaSite" id="SCUD_0002053401-mRNA-1">
    <property type="protein sequence ID" value="SCUD_0002053401-mRNA-1"/>
    <property type="gene ID" value="SCUD_0002053401"/>
</dbReference>
<organism evidence="3">
    <name type="scientific">Schistosoma curassoni</name>
    <dbReference type="NCBI Taxonomy" id="6186"/>
    <lineage>
        <taxon>Eukaryota</taxon>
        <taxon>Metazoa</taxon>
        <taxon>Spiralia</taxon>
        <taxon>Lophotrochozoa</taxon>
        <taxon>Platyhelminthes</taxon>
        <taxon>Trematoda</taxon>
        <taxon>Digenea</taxon>
        <taxon>Strigeidida</taxon>
        <taxon>Schistosomatoidea</taxon>
        <taxon>Schistosomatidae</taxon>
        <taxon>Schistosoma</taxon>
    </lineage>
</organism>
<name>A0A183KZN4_9TREM</name>
<reference evidence="3" key="1">
    <citation type="submission" date="2016-06" db="UniProtKB">
        <authorList>
            <consortium name="WormBaseParasite"/>
        </authorList>
    </citation>
    <scope>IDENTIFICATION</scope>
</reference>
<accession>A0A183KZN4</accession>
<dbReference type="EMBL" id="UZAK01044484">
    <property type="protein sequence ID" value="VDP72539.1"/>
    <property type="molecule type" value="Genomic_DNA"/>
</dbReference>
<reference evidence="1 2" key="2">
    <citation type="submission" date="2018-11" db="EMBL/GenBank/DDBJ databases">
        <authorList>
            <consortium name="Pathogen Informatics"/>
        </authorList>
    </citation>
    <scope>NUCLEOTIDE SEQUENCE [LARGE SCALE GENOMIC DNA]</scope>
    <source>
        <strain evidence="1">Dakar</strain>
        <strain evidence="2">Dakar, Senegal</strain>
    </source>
</reference>
<proteinExistence type="predicted"/>
<evidence type="ECO:0000313" key="1">
    <source>
        <dbReference type="EMBL" id="VDP72539.1"/>
    </source>
</evidence>
<sequence>MEDSVSYLVSGAFTSIYHRNDFTDTHKKRQSRIDIFQSTQKCLLSKANSSIDKRHRIITKYYYTDVKNNSSAGSTSLANTCIINNQTALKNVHSNSDAAQSSESSSTGYTTRYVLSRTTTVKSELKRAKSQGQLAD</sequence>